<feature type="transmembrane region" description="Helical" evidence="1">
    <location>
        <begin position="25"/>
        <end position="43"/>
    </location>
</feature>
<keyword evidence="1" id="KW-0472">Membrane</keyword>
<feature type="transmembrane region" description="Helical" evidence="1">
    <location>
        <begin position="71"/>
        <end position="94"/>
    </location>
</feature>
<reference evidence="3" key="1">
    <citation type="submission" date="2014-03" db="EMBL/GenBank/DDBJ databases">
        <authorList>
            <person name="Aksoy S."/>
            <person name="Warren W."/>
            <person name="Wilson R.K."/>
        </authorList>
    </citation>
    <scope>NUCLEOTIDE SEQUENCE [LARGE SCALE GENOMIC DNA]</scope>
    <source>
        <strain evidence="3">IAEA</strain>
    </source>
</reference>
<dbReference type="AlphaFoldDB" id="A0A1B0AJH6"/>
<dbReference type="EnsemblMetazoa" id="GPAI047809-RA">
    <property type="protein sequence ID" value="GPAI047809-PA"/>
    <property type="gene ID" value="GPAI047809"/>
</dbReference>
<reference evidence="2" key="2">
    <citation type="submission" date="2020-05" db="UniProtKB">
        <authorList>
            <consortium name="EnsemblMetazoa"/>
        </authorList>
    </citation>
    <scope>IDENTIFICATION</scope>
    <source>
        <strain evidence="2">IAEA</strain>
    </source>
</reference>
<evidence type="ECO:0000313" key="2">
    <source>
        <dbReference type="EnsemblMetazoa" id="GPAI047809-PA"/>
    </source>
</evidence>
<dbReference type="Proteomes" id="UP000092445">
    <property type="component" value="Unassembled WGS sequence"/>
</dbReference>
<keyword evidence="1" id="KW-0812">Transmembrane</keyword>
<proteinExistence type="predicted"/>
<name>A0A1B0AJH6_GLOPL</name>
<protein>
    <recommendedName>
        <fullName evidence="4">Transmembrane protein</fullName>
    </recommendedName>
</protein>
<accession>A0A1B0AJH6</accession>
<organism evidence="2 3">
    <name type="scientific">Glossina pallidipes</name>
    <name type="common">Tsetse fly</name>
    <dbReference type="NCBI Taxonomy" id="7398"/>
    <lineage>
        <taxon>Eukaryota</taxon>
        <taxon>Metazoa</taxon>
        <taxon>Ecdysozoa</taxon>
        <taxon>Arthropoda</taxon>
        <taxon>Hexapoda</taxon>
        <taxon>Insecta</taxon>
        <taxon>Pterygota</taxon>
        <taxon>Neoptera</taxon>
        <taxon>Endopterygota</taxon>
        <taxon>Diptera</taxon>
        <taxon>Brachycera</taxon>
        <taxon>Muscomorpha</taxon>
        <taxon>Hippoboscoidea</taxon>
        <taxon>Glossinidae</taxon>
        <taxon>Glossina</taxon>
    </lineage>
</organism>
<keyword evidence="3" id="KW-1185">Reference proteome</keyword>
<keyword evidence="1" id="KW-1133">Transmembrane helix</keyword>
<sequence length="183" mass="20913">MEKDIKEHHDSAKIRKKVSMREQHGKPFPLLLIVIANVLPFNFEQLSGDDDVMVVSDDDDDDDSFTNESNLAWITTGFLFMAGWQQLLSSVFIFPSSTKDSRPKLKTIFSNTTLHFHGIVSCDLLCDCNATQPFYLPKKASKMVINDNPFASWPFPPLRRHRQSLPQNSSITLLYFGITQFLE</sequence>
<evidence type="ECO:0008006" key="4">
    <source>
        <dbReference type="Google" id="ProtNLM"/>
    </source>
</evidence>
<evidence type="ECO:0000313" key="3">
    <source>
        <dbReference type="Proteomes" id="UP000092445"/>
    </source>
</evidence>
<dbReference type="VEuPathDB" id="VectorBase:GPAI047809"/>
<evidence type="ECO:0000256" key="1">
    <source>
        <dbReference type="SAM" id="Phobius"/>
    </source>
</evidence>